<feature type="region of interest" description="Disordered" evidence="1">
    <location>
        <begin position="1034"/>
        <end position="1166"/>
    </location>
</feature>
<accession>U6JW00</accession>
<evidence type="ECO:0008006" key="4">
    <source>
        <dbReference type="Google" id="ProtNLM"/>
    </source>
</evidence>
<dbReference type="GO" id="GO:0003950">
    <property type="term" value="F:NAD+ poly-ADP-ribosyltransferase activity"/>
    <property type="evidence" value="ECO:0007669"/>
    <property type="project" value="TreeGrafter"/>
</dbReference>
<protein>
    <recommendedName>
        <fullName evidence="4">PARP catalytic domain-containing protein</fullName>
    </recommendedName>
</protein>
<feature type="compositionally biased region" description="Low complexity" evidence="1">
    <location>
        <begin position="1066"/>
        <end position="1082"/>
    </location>
</feature>
<dbReference type="Gene3D" id="3.90.228.10">
    <property type="match status" value="2"/>
</dbReference>
<dbReference type="GO" id="GO:0005634">
    <property type="term" value="C:nucleus"/>
    <property type="evidence" value="ECO:0007669"/>
    <property type="project" value="TreeGrafter"/>
</dbReference>
<evidence type="ECO:0000256" key="1">
    <source>
        <dbReference type="SAM" id="MobiDB-lite"/>
    </source>
</evidence>
<gene>
    <name evidence="2" type="ORF">EMH_0010130</name>
</gene>
<dbReference type="VEuPathDB" id="ToxoDB:EMH_0010130"/>
<feature type="region of interest" description="Disordered" evidence="1">
    <location>
        <begin position="33"/>
        <end position="56"/>
    </location>
</feature>
<sequence>MGASQSKKHVGRFGTGGSRISSLHERRSWLVTATDPSNPCDYPHRRSYRRSSSRHRERRRRLRRAWLCYKGRLQPPAPSDGQVGSSVPTPWLDRPQDRNAGFSQERPVTQALNPSSKCVTDAEGIAMGSGNVDSARDQEEFRARPWQGSAYSQKGGPLCMAYANCLEYMEEDVIAALIHHPLPNEGLALIYRSCSTQPLPVEPTLEPSSDVLGYVFPGTFFKVLDMRTHVAQASYLLRLKTAEGWLTGASLHMIRLQQPARVASWKTAHEEVGAPKFRHRVPGFVKVSTAVANRQQGWDSTPGQCRIRSSSAPDKIHISVDCDGEKDGLVELQDAFSTGWGTVYACRATRFLSFQECAMLAEERTSYSSLGKLVSEPSMRKLEASLQEATKSHFLNASSLRGEKTSCINRTQSMNSDSSRIVTRSNVRVGGLNPLEHSFMLFRVVGARAIPVGATPHMGSPTVGRLLRGQVFPVLDACLVSCVPPCGSLEASEDCMIAGLGTSGLGESDNLHAVPVARLCGKKAKRNPSYFTHNRRVHLRACTDEGWVTVDGLIERVDECEVAYDRPVLYEIVADGYLVNVRPALEIEGQVRRTLPPATLVEVYERKINAEGLVRLSSDHRVRKAAASWVAANAAQSAIASEPTEYSAGGNPSAGRCHRGRCFFEDVDATLEFSDNGGGGGGSCENAPGPWTSLYSLVKAASALPGELATQSVRCSQCSNIQEVRFELLSGQSGDVEEAGGPLRSFSMPCASVEGNSLECNWDKSQRLHRRSSNRTMGAGRETTGGGRSLRKCRTNMLHSLHPQLHVLRFFSSLELSMGRNLNYENARAVLSPSDILYQFCVAAVYSSLAEHRESVPPYAVYRPPVGSFVSLSDYASIPVGTTQHHGLLESYRPYLVMKDGKITHGNPNRFNSFSFHQPPIFVANLNEYFLFHGCTEERAGLIALSGFDFRRGGENGGKLFGIGTYFSPHASKADLYTRPNDLSTRAAGPSALSAVTFHISLPTLPFLPARLTQPAAVGVPPASALLTSIPTNMGTGGKSGGTTNHNSSKTYGNLRFGKGGWLPSGRGSANAARTAATNSAPPITPDGTSKKDKEKGRFRAVCAKLTRQGIGANTSRSKDSSVSGQALHRQKSSNLQPANLQQRIDTTGGSAQQTGSKGLHPNVMSPTPQPITRCLLLARVCLGEVYKALSPMPDARMPPNKPNSATAKLAYDSVMAECRTRGGVVDGVEFVVFERAQALPEFIITYSHAAHCQAALEEEPEQLLEYRRHWSQRGKNVRIPTLVVARYCGERCGDTKVPRGEGLYGPSLRA</sequence>
<feature type="compositionally biased region" description="Polar residues" evidence="1">
    <location>
        <begin position="1042"/>
        <end position="1052"/>
    </location>
</feature>
<dbReference type="GeneID" id="25375988"/>
<dbReference type="GO" id="GO:1990404">
    <property type="term" value="F:NAD+-protein mono-ADP-ribosyltransferase activity"/>
    <property type="evidence" value="ECO:0007669"/>
    <property type="project" value="TreeGrafter"/>
</dbReference>
<feature type="compositionally biased region" description="Polar residues" evidence="1">
    <location>
        <begin position="1112"/>
        <end position="1125"/>
    </location>
</feature>
<dbReference type="RefSeq" id="XP_013350276.1">
    <property type="nucleotide sequence ID" value="XM_013494822.1"/>
</dbReference>
<dbReference type="EMBL" id="HG680078">
    <property type="protein sequence ID" value="CDJ27698.1"/>
    <property type="molecule type" value="Genomic_DNA"/>
</dbReference>
<feature type="compositionally biased region" description="Basic residues" evidence="1">
    <location>
        <begin position="45"/>
        <end position="56"/>
    </location>
</feature>
<dbReference type="InterPro" id="IPR051712">
    <property type="entry name" value="ARTD-AVP"/>
</dbReference>
<dbReference type="OrthoDB" id="9514740at2759"/>
<feature type="compositionally biased region" description="Polar residues" evidence="1">
    <location>
        <begin position="106"/>
        <end position="116"/>
    </location>
</feature>
<feature type="compositionally biased region" description="Polar residues" evidence="1">
    <location>
        <begin position="1133"/>
        <end position="1157"/>
    </location>
</feature>
<evidence type="ECO:0000313" key="3">
    <source>
        <dbReference type="Proteomes" id="UP000030744"/>
    </source>
</evidence>
<feature type="region of interest" description="Disordered" evidence="1">
    <location>
        <begin position="76"/>
        <end position="116"/>
    </location>
</feature>
<keyword evidence="3" id="KW-1185">Reference proteome</keyword>
<feature type="compositionally biased region" description="Basic and acidic residues" evidence="1">
    <location>
        <begin position="1089"/>
        <end position="1098"/>
    </location>
</feature>
<proteinExistence type="predicted"/>
<dbReference type="PANTHER" id="PTHR45740">
    <property type="entry name" value="POLY [ADP-RIBOSE] POLYMERASE"/>
    <property type="match status" value="1"/>
</dbReference>
<reference evidence="2" key="1">
    <citation type="submission" date="2013-10" db="EMBL/GenBank/DDBJ databases">
        <title>Genomic analysis of the causative agents of coccidiosis in chickens.</title>
        <authorList>
            <person name="Reid A.J."/>
            <person name="Blake D."/>
            <person name="Billington K."/>
            <person name="Browne H."/>
            <person name="Dunn M."/>
            <person name="Hung S."/>
            <person name="Kawahara F."/>
            <person name="Miranda-Saavedra D."/>
            <person name="Mourier T."/>
            <person name="Nagra H."/>
            <person name="Otto T.D."/>
            <person name="Rawlings N."/>
            <person name="Sanchez A."/>
            <person name="Sanders M."/>
            <person name="Subramaniam C."/>
            <person name="Tay Y."/>
            <person name="Dear P."/>
            <person name="Doerig C."/>
            <person name="Gruber A."/>
            <person name="Parkinson J."/>
            <person name="Shirley M."/>
            <person name="Wan K.L."/>
            <person name="Berriman M."/>
            <person name="Tomley F."/>
            <person name="Pain A."/>
        </authorList>
    </citation>
    <scope>NUCLEOTIDE SEQUENCE [LARGE SCALE GENOMIC DNA]</scope>
    <source>
        <strain evidence="2">Houghton</strain>
    </source>
</reference>
<dbReference type="Proteomes" id="UP000030744">
    <property type="component" value="Unassembled WGS sequence"/>
</dbReference>
<evidence type="ECO:0000313" key="2">
    <source>
        <dbReference type="EMBL" id="CDJ27698.1"/>
    </source>
</evidence>
<dbReference type="SUPFAM" id="SSF56399">
    <property type="entry name" value="ADP-ribosylation"/>
    <property type="match status" value="2"/>
</dbReference>
<reference evidence="2" key="2">
    <citation type="submission" date="2013-10" db="EMBL/GenBank/DDBJ databases">
        <authorList>
            <person name="Aslett M."/>
        </authorList>
    </citation>
    <scope>NUCLEOTIDE SEQUENCE [LARGE SCALE GENOMIC DNA]</scope>
    <source>
        <strain evidence="2">Houghton</strain>
    </source>
</reference>
<name>U6JW00_9EIME</name>
<dbReference type="PANTHER" id="PTHR45740:SF2">
    <property type="entry name" value="POLY [ADP-RIBOSE] POLYMERASE"/>
    <property type="match status" value="1"/>
</dbReference>
<organism evidence="2 3">
    <name type="scientific">Eimeria mitis</name>
    <dbReference type="NCBI Taxonomy" id="44415"/>
    <lineage>
        <taxon>Eukaryota</taxon>
        <taxon>Sar</taxon>
        <taxon>Alveolata</taxon>
        <taxon>Apicomplexa</taxon>
        <taxon>Conoidasida</taxon>
        <taxon>Coccidia</taxon>
        <taxon>Eucoccidiorida</taxon>
        <taxon>Eimeriorina</taxon>
        <taxon>Eimeriidae</taxon>
        <taxon>Eimeria</taxon>
    </lineage>
</organism>